<dbReference type="PANTHER" id="PTHR33236">
    <property type="entry name" value="INTRAFLAGELLAR TRANSPORT PROTEIN 122 FAMILY PROTEIN-RELATED"/>
    <property type="match status" value="1"/>
</dbReference>
<comment type="caution">
    <text evidence="3">The sequence shown here is derived from an EMBL/GenBank/DDBJ whole genome shotgun (WGS) entry which is preliminary data.</text>
</comment>
<dbReference type="PANTHER" id="PTHR33236:SF5">
    <property type="entry name" value="CUB DOMAIN-CONTAINING PROTEIN"/>
    <property type="match status" value="1"/>
</dbReference>
<feature type="signal peptide" evidence="1">
    <location>
        <begin position="1"/>
        <end position="22"/>
    </location>
</feature>
<dbReference type="Proteomes" id="UP000318571">
    <property type="component" value="Chromosome 12"/>
</dbReference>
<sequence length="242" mass="25826">MTSAFQLGRYILVFSLFNIVQFNNGGCRSSSTISGGGTGSTNRNGTCFTMNECVSKGGSAAGSCAAGFGVCCVFLVSTSGATVTQNCTYVRNPNFPNSLDTTSQISYNIQKCDRSSPNGCGCLQYHTGLTGRFTTFNFLPTNDNHLANQDYSVCIRQEAGFCCIEYSVCSDANSFSIDTNKMLMMSKVETECLTIDYITIEGGQGSCAGSNNPTAGVNKYCGDKLNPLTMQIEHAPVCGKQY</sequence>
<protein>
    <recommendedName>
        <fullName evidence="2">CUB domain-containing protein</fullName>
    </recommendedName>
</protein>
<dbReference type="EMBL" id="VCGU01000001">
    <property type="protein sequence ID" value="TRY81036.1"/>
    <property type="molecule type" value="Genomic_DNA"/>
</dbReference>
<organism evidence="3 4">
    <name type="scientific">Tigriopus californicus</name>
    <name type="common">Marine copepod</name>
    <dbReference type="NCBI Taxonomy" id="6832"/>
    <lineage>
        <taxon>Eukaryota</taxon>
        <taxon>Metazoa</taxon>
        <taxon>Ecdysozoa</taxon>
        <taxon>Arthropoda</taxon>
        <taxon>Crustacea</taxon>
        <taxon>Multicrustacea</taxon>
        <taxon>Hexanauplia</taxon>
        <taxon>Copepoda</taxon>
        <taxon>Harpacticoida</taxon>
        <taxon>Harpacticidae</taxon>
        <taxon>Tigriopus</taxon>
    </lineage>
</organism>
<dbReference type="Pfam" id="PF26080">
    <property type="entry name" value="CUB_animal"/>
    <property type="match status" value="1"/>
</dbReference>
<accession>A0A553PTP2</accession>
<evidence type="ECO:0000313" key="4">
    <source>
        <dbReference type="Proteomes" id="UP000318571"/>
    </source>
</evidence>
<evidence type="ECO:0000256" key="1">
    <source>
        <dbReference type="SAM" id="SignalP"/>
    </source>
</evidence>
<feature type="chain" id="PRO_5021829887" description="CUB domain-containing protein" evidence="1">
    <location>
        <begin position="23"/>
        <end position="242"/>
    </location>
</feature>
<feature type="domain" description="CUB" evidence="2">
    <location>
        <begin position="121"/>
        <end position="238"/>
    </location>
</feature>
<evidence type="ECO:0000313" key="3">
    <source>
        <dbReference type="EMBL" id="TRY81036.1"/>
    </source>
</evidence>
<dbReference type="AlphaFoldDB" id="A0A553PTP2"/>
<evidence type="ECO:0000259" key="2">
    <source>
        <dbReference type="Pfam" id="PF26080"/>
    </source>
</evidence>
<keyword evidence="1" id="KW-0732">Signal</keyword>
<reference evidence="3 4" key="1">
    <citation type="journal article" date="2018" name="Nat. Ecol. Evol.">
        <title>Genomic signatures of mitonuclear coevolution across populations of Tigriopus californicus.</title>
        <authorList>
            <person name="Barreto F.S."/>
            <person name="Watson E.T."/>
            <person name="Lima T.G."/>
            <person name="Willett C.S."/>
            <person name="Edmands S."/>
            <person name="Li W."/>
            <person name="Burton R.S."/>
        </authorList>
    </citation>
    <scope>NUCLEOTIDE SEQUENCE [LARGE SCALE GENOMIC DNA]</scope>
    <source>
        <strain evidence="3 4">San Diego</strain>
    </source>
</reference>
<name>A0A553PTP2_TIGCA</name>
<keyword evidence="4" id="KW-1185">Reference proteome</keyword>
<gene>
    <name evidence="3" type="ORF">TCAL_13448</name>
</gene>
<dbReference type="InterPro" id="IPR058698">
    <property type="entry name" value="CUB_metazoa"/>
</dbReference>
<proteinExistence type="predicted"/>